<dbReference type="EMBL" id="BJLP01000018">
    <property type="protein sequence ID" value="GEA80921.1"/>
    <property type="molecule type" value="Genomic_DNA"/>
</dbReference>
<dbReference type="SUPFAM" id="SSF50800">
    <property type="entry name" value="PK beta-barrel domain-like"/>
    <property type="match status" value="1"/>
</dbReference>
<dbReference type="GO" id="GO:0030151">
    <property type="term" value="F:molybdenum ion binding"/>
    <property type="evidence" value="ECO:0007669"/>
    <property type="project" value="InterPro"/>
</dbReference>
<evidence type="ECO:0000313" key="2">
    <source>
        <dbReference type="EMBL" id="GEA80921.1"/>
    </source>
</evidence>
<dbReference type="AlphaFoldDB" id="A0A4Y3K8W7"/>
<gene>
    <name evidence="2" type="ORF">CUD01_13650</name>
</gene>
<dbReference type="Pfam" id="PF03473">
    <property type="entry name" value="MOSC"/>
    <property type="match status" value="1"/>
</dbReference>
<organism evidence="2 3">
    <name type="scientific">Cellulomonas uda</name>
    <dbReference type="NCBI Taxonomy" id="1714"/>
    <lineage>
        <taxon>Bacteria</taxon>
        <taxon>Bacillati</taxon>
        <taxon>Actinomycetota</taxon>
        <taxon>Actinomycetes</taxon>
        <taxon>Micrococcales</taxon>
        <taxon>Cellulomonadaceae</taxon>
        <taxon>Cellulomonas</taxon>
    </lineage>
</organism>
<keyword evidence="3" id="KW-1185">Reference proteome</keyword>
<dbReference type="PANTHER" id="PTHR14237">
    <property type="entry name" value="MOLYBDOPTERIN COFACTOR SULFURASE MOSC"/>
    <property type="match status" value="1"/>
</dbReference>
<dbReference type="RefSeq" id="WP_141319796.1">
    <property type="nucleotide sequence ID" value="NZ_BJLP01000018.1"/>
</dbReference>
<dbReference type="PROSITE" id="PS51340">
    <property type="entry name" value="MOSC"/>
    <property type="match status" value="1"/>
</dbReference>
<dbReference type="InterPro" id="IPR005302">
    <property type="entry name" value="MoCF_Sase_C"/>
</dbReference>
<dbReference type="InterPro" id="IPR005303">
    <property type="entry name" value="MOCOS_middle"/>
</dbReference>
<sequence length="276" mass="29862">MSDAPSRPPRLASLAVRPVKSLRGVEVERVALDRLGPRGDRRWMVVGPDGATVTARQVPAMLGLTARPVDGGVELTAPGRVPLVVHEPRAGRRVPVTLSRVGEATACAAEADAWLSEALALAVRLVWLDDPARRSVSPDHGGRPGDPLSFADAAPVLLTTTASLDALNGWLAHERGHPPLPMERFRPTLVVDGDLEPFAEDRWARVRVGDAVLRFAERCDRCVMTTVDLDTLRTGTEPTRTLARHRREDGKVWFGVRLVPEQVGELVVGAPVVPLT</sequence>
<evidence type="ECO:0000259" key="1">
    <source>
        <dbReference type="PROSITE" id="PS51340"/>
    </source>
</evidence>
<accession>A0A4Y3K8W7</accession>
<protein>
    <submittedName>
        <fullName evidence="2">Molybdenum cofactor biosysynthesis protein</fullName>
    </submittedName>
</protein>
<dbReference type="InterPro" id="IPR011037">
    <property type="entry name" value="Pyrv_Knase-like_insert_dom_sf"/>
</dbReference>
<dbReference type="PANTHER" id="PTHR14237:SF19">
    <property type="entry name" value="MITOCHONDRIAL AMIDOXIME REDUCING COMPONENT 1"/>
    <property type="match status" value="1"/>
</dbReference>
<proteinExistence type="predicted"/>
<dbReference type="Proteomes" id="UP000315842">
    <property type="component" value="Unassembled WGS sequence"/>
</dbReference>
<feature type="domain" description="MOSC" evidence="1">
    <location>
        <begin position="130"/>
        <end position="275"/>
    </location>
</feature>
<dbReference type="SUPFAM" id="SSF141673">
    <property type="entry name" value="MOSC N-terminal domain-like"/>
    <property type="match status" value="1"/>
</dbReference>
<evidence type="ECO:0000313" key="3">
    <source>
        <dbReference type="Proteomes" id="UP000315842"/>
    </source>
</evidence>
<reference evidence="2 3" key="1">
    <citation type="submission" date="2019-06" db="EMBL/GenBank/DDBJ databases">
        <title>Whole genome shotgun sequence of Cellulomonas uda NBRC 3747.</title>
        <authorList>
            <person name="Hosoyama A."/>
            <person name="Uohara A."/>
            <person name="Ohji S."/>
            <person name="Ichikawa N."/>
        </authorList>
    </citation>
    <scope>NUCLEOTIDE SEQUENCE [LARGE SCALE GENOMIC DNA]</scope>
    <source>
        <strain evidence="2 3">NBRC 3747</strain>
    </source>
</reference>
<dbReference type="GO" id="GO:0003824">
    <property type="term" value="F:catalytic activity"/>
    <property type="evidence" value="ECO:0007669"/>
    <property type="project" value="InterPro"/>
</dbReference>
<dbReference type="Pfam" id="PF03476">
    <property type="entry name" value="MOSC_N"/>
    <property type="match status" value="1"/>
</dbReference>
<comment type="caution">
    <text evidence="2">The sequence shown here is derived from an EMBL/GenBank/DDBJ whole genome shotgun (WGS) entry which is preliminary data.</text>
</comment>
<dbReference type="GO" id="GO:0030170">
    <property type="term" value="F:pyridoxal phosphate binding"/>
    <property type="evidence" value="ECO:0007669"/>
    <property type="project" value="InterPro"/>
</dbReference>
<name>A0A4Y3K8W7_CELUD</name>